<dbReference type="eggNOG" id="ENOG502QWRN">
    <property type="taxonomic scope" value="Eukaryota"/>
</dbReference>
<dbReference type="InterPro" id="IPR035937">
    <property type="entry name" value="FPG_N"/>
</dbReference>
<dbReference type="GO" id="GO:0006284">
    <property type="term" value="P:base-excision repair"/>
    <property type="evidence" value="ECO:0007669"/>
    <property type="project" value="InterPro"/>
</dbReference>
<dbReference type="GO" id="GO:0003684">
    <property type="term" value="F:damaged DNA binding"/>
    <property type="evidence" value="ECO:0007669"/>
    <property type="project" value="InterPro"/>
</dbReference>
<name>L1JW48_GUITC</name>
<dbReference type="GO" id="GO:0008270">
    <property type="term" value="F:zinc ion binding"/>
    <property type="evidence" value="ECO:0007669"/>
    <property type="project" value="UniProtKB-KW"/>
</dbReference>
<evidence type="ECO:0000259" key="15">
    <source>
        <dbReference type="PROSITE" id="PS50800"/>
    </source>
</evidence>
<evidence type="ECO:0000313" key="19">
    <source>
        <dbReference type="Proteomes" id="UP000011087"/>
    </source>
</evidence>
<dbReference type="PANTHER" id="PTHR42697">
    <property type="entry name" value="ENDONUCLEASE 8"/>
    <property type="match status" value="1"/>
</dbReference>
<dbReference type="SMART" id="SM01232">
    <property type="entry name" value="H2TH"/>
    <property type="match status" value="1"/>
</dbReference>
<dbReference type="PROSITE" id="PS50800">
    <property type="entry name" value="SAP"/>
    <property type="match status" value="1"/>
</dbReference>
<dbReference type="SMART" id="SM00513">
    <property type="entry name" value="SAP"/>
    <property type="match status" value="1"/>
</dbReference>
<dbReference type="SUPFAM" id="SSF46946">
    <property type="entry name" value="S13-like H2TH domain"/>
    <property type="match status" value="1"/>
</dbReference>
<dbReference type="Pfam" id="PF02037">
    <property type="entry name" value="SAP"/>
    <property type="match status" value="1"/>
</dbReference>
<evidence type="ECO:0000256" key="10">
    <source>
        <dbReference type="ARBA" id="ARBA00023239"/>
    </source>
</evidence>
<keyword evidence="10" id="KW-0456">Lyase</keyword>
<evidence type="ECO:0000256" key="9">
    <source>
        <dbReference type="ARBA" id="ARBA00023204"/>
    </source>
</evidence>
<dbReference type="KEGG" id="gtt:GUITHDRAFT_157061"/>
<dbReference type="RefSeq" id="XP_005839410.1">
    <property type="nucleotide sequence ID" value="XM_005839353.1"/>
</dbReference>
<reference evidence="17 19" key="1">
    <citation type="journal article" date="2012" name="Nature">
        <title>Algal genomes reveal evolutionary mosaicism and the fate of nucleomorphs.</title>
        <authorList>
            <consortium name="DOE Joint Genome Institute"/>
            <person name="Curtis B.A."/>
            <person name="Tanifuji G."/>
            <person name="Burki F."/>
            <person name="Gruber A."/>
            <person name="Irimia M."/>
            <person name="Maruyama S."/>
            <person name="Arias M.C."/>
            <person name="Ball S.G."/>
            <person name="Gile G.H."/>
            <person name="Hirakawa Y."/>
            <person name="Hopkins J.F."/>
            <person name="Kuo A."/>
            <person name="Rensing S.A."/>
            <person name="Schmutz J."/>
            <person name="Symeonidi A."/>
            <person name="Elias M."/>
            <person name="Eveleigh R.J."/>
            <person name="Herman E.K."/>
            <person name="Klute M.J."/>
            <person name="Nakayama T."/>
            <person name="Obornik M."/>
            <person name="Reyes-Prieto A."/>
            <person name="Armbrust E.V."/>
            <person name="Aves S.J."/>
            <person name="Beiko R.G."/>
            <person name="Coutinho P."/>
            <person name="Dacks J.B."/>
            <person name="Durnford D.G."/>
            <person name="Fast N.M."/>
            <person name="Green B.R."/>
            <person name="Grisdale C.J."/>
            <person name="Hempel F."/>
            <person name="Henrissat B."/>
            <person name="Hoppner M.P."/>
            <person name="Ishida K."/>
            <person name="Kim E."/>
            <person name="Koreny L."/>
            <person name="Kroth P.G."/>
            <person name="Liu Y."/>
            <person name="Malik S.B."/>
            <person name="Maier U.G."/>
            <person name="McRose D."/>
            <person name="Mock T."/>
            <person name="Neilson J.A."/>
            <person name="Onodera N.T."/>
            <person name="Poole A.M."/>
            <person name="Pritham E.J."/>
            <person name="Richards T.A."/>
            <person name="Rocap G."/>
            <person name="Roy S.W."/>
            <person name="Sarai C."/>
            <person name="Schaack S."/>
            <person name="Shirato S."/>
            <person name="Slamovits C.H."/>
            <person name="Spencer D.F."/>
            <person name="Suzuki S."/>
            <person name="Worden A.Z."/>
            <person name="Zauner S."/>
            <person name="Barry K."/>
            <person name="Bell C."/>
            <person name="Bharti A.K."/>
            <person name="Crow J.A."/>
            <person name="Grimwood J."/>
            <person name="Kramer R."/>
            <person name="Lindquist E."/>
            <person name="Lucas S."/>
            <person name="Salamov A."/>
            <person name="McFadden G.I."/>
            <person name="Lane C.E."/>
            <person name="Keeling P.J."/>
            <person name="Gray M.W."/>
            <person name="Grigoriev I.V."/>
            <person name="Archibald J.M."/>
        </authorList>
    </citation>
    <scope>NUCLEOTIDE SEQUENCE</scope>
    <source>
        <strain evidence="17 19">CCMP2712</strain>
    </source>
</reference>
<evidence type="ECO:0000259" key="16">
    <source>
        <dbReference type="PROSITE" id="PS51066"/>
    </source>
</evidence>
<feature type="region of interest" description="Disordered" evidence="14">
    <location>
        <begin position="382"/>
        <end position="411"/>
    </location>
</feature>
<evidence type="ECO:0000256" key="3">
    <source>
        <dbReference type="ARBA" id="ARBA00022723"/>
    </source>
</evidence>
<evidence type="ECO:0000256" key="1">
    <source>
        <dbReference type="ARBA" id="ARBA00009409"/>
    </source>
</evidence>
<feature type="compositionally biased region" description="Basic and acidic residues" evidence="14">
    <location>
        <begin position="393"/>
        <end position="402"/>
    </location>
</feature>
<evidence type="ECO:0000256" key="4">
    <source>
        <dbReference type="ARBA" id="ARBA00022763"/>
    </source>
</evidence>
<dbReference type="InterPro" id="IPR003034">
    <property type="entry name" value="SAP_dom"/>
</dbReference>
<dbReference type="STRING" id="905079.L1JW48"/>
<comment type="similarity">
    <text evidence="1">Belongs to the FPG family.</text>
</comment>
<dbReference type="PaxDb" id="55529-EKX52430"/>
<sequence length="411" mass="45487">MVEGHSVHRVAAAHRQKLVGKVFRASSPNGRFADGARAIDGKKYHRIEAVGKNLFAFFGEDAGNFIVLHVHFGMSGQWSIFDQNKEDVPPVTSTTRLCLVHESGLVSHLSAMTLRCEDESYYHEKRKSLGQDPLRDDADPKELFSKVSSKRAAGRSIGEIIMDQSFFAGPGNIYRAEILFRAGVHPNTLCGDLEEEAFSRIWAETVSLLRRGFLTGSILTVDPKEAQALGRPSMRRYIYNAKDCGRCGTRVVSWDMKGRTCYACPTCQPAPAHSQDVKFAPARVFLSHCARESLEERESQGLEKLTVSELRNRLTQLGLSTSGKKSELIARIEGSGLRIKEEEGEKEVVGKGEEEEPVSALEAAREKLRAGESRAVEHVADVHPSQVAGLRGPRAEEARVEREEEEEDLGA</sequence>
<proteinExistence type="inferred from homology"/>
<dbReference type="OMA" id="ARNLFWC"/>
<evidence type="ECO:0000313" key="17">
    <source>
        <dbReference type="EMBL" id="EKX52430.1"/>
    </source>
</evidence>
<keyword evidence="4" id="KW-0227">DNA damage</keyword>
<evidence type="ECO:0000256" key="14">
    <source>
        <dbReference type="SAM" id="MobiDB-lite"/>
    </source>
</evidence>
<dbReference type="GeneID" id="17309108"/>
<dbReference type="SUPFAM" id="SSF68906">
    <property type="entry name" value="SAP domain"/>
    <property type="match status" value="1"/>
</dbReference>
<dbReference type="InterPro" id="IPR015886">
    <property type="entry name" value="H2TH_FPG"/>
</dbReference>
<feature type="domain" description="FPG-type" evidence="16">
    <location>
        <begin position="237"/>
        <end position="269"/>
    </location>
</feature>
<dbReference type="InterPro" id="IPR010979">
    <property type="entry name" value="Ribosomal_uS13-like_H2TH"/>
</dbReference>
<dbReference type="PANTHER" id="PTHR42697:SF1">
    <property type="entry name" value="ENDONUCLEASE 8"/>
    <property type="match status" value="1"/>
</dbReference>
<reference evidence="18" key="3">
    <citation type="submission" date="2015-06" db="UniProtKB">
        <authorList>
            <consortium name="EnsemblProtists"/>
        </authorList>
    </citation>
    <scope>IDENTIFICATION</scope>
</reference>
<dbReference type="EnsemblProtists" id="EKX52430">
    <property type="protein sequence ID" value="EKX52430"/>
    <property type="gene ID" value="GUITHDRAFT_157061"/>
</dbReference>
<dbReference type="HOGENOM" id="CLU_039124_0_0_1"/>
<evidence type="ECO:0000256" key="12">
    <source>
        <dbReference type="ARBA" id="ARBA00023295"/>
    </source>
</evidence>
<dbReference type="AlphaFoldDB" id="L1JW48"/>
<evidence type="ECO:0000256" key="6">
    <source>
        <dbReference type="ARBA" id="ARBA00022801"/>
    </source>
</evidence>
<evidence type="ECO:0000256" key="13">
    <source>
        <dbReference type="PROSITE-ProRule" id="PRU00391"/>
    </source>
</evidence>
<evidence type="ECO:0000256" key="8">
    <source>
        <dbReference type="ARBA" id="ARBA00023125"/>
    </source>
</evidence>
<dbReference type="Pfam" id="PF01149">
    <property type="entry name" value="Fapy_DNA_glyco"/>
    <property type="match status" value="1"/>
</dbReference>
<dbReference type="Gene3D" id="3.20.190.10">
    <property type="entry name" value="MutM-like, N-terminal"/>
    <property type="match status" value="1"/>
</dbReference>
<dbReference type="InterPro" id="IPR036361">
    <property type="entry name" value="SAP_dom_sf"/>
</dbReference>
<dbReference type="Proteomes" id="UP000011087">
    <property type="component" value="Unassembled WGS sequence"/>
</dbReference>
<reference evidence="19" key="2">
    <citation type="submission" date="2012-11" db="EMBL/GenBank/DDBJ databases">
        <authorList>
            <person name="Kuo A."/>
            <person name="Curtis B.A."/>
            <person name="Tanifuji G."/>
            <person name="Burki F."/>
            <person name="Gruber A."/>
            <person name="Irimia M."/>
            <person name="Maruyama S."/>
            <person name="Arias M.C."/>
            <person name="Ball S.G."/>
            <person name="Gile G.H."/>
            <person name="Hirakawa Y."/>
            <person name="Hopkins J.F."/>
            <person name="Rensing S.A."/>
            <person name="Schmutz J."/>
            <person name="Symeonidi A."/>
            <person name="Elias M."/>
            <person name="Eveleigh R.J."/>
            <person name="Herman E.K."/>
            <person name="Klute M.J."/>
            <person name="Nakayama T."/>
            <person name="Obornik M."/>
            <person name="Reyes-Prieto A."/>
            <person name="Armbrust E.V."/>
            <person name="Aves S.J."/>
            <person name="Beiko R.G."/>
            <person name="Coutinho P."/>
            <person name="Dacks J.B."/>
            <person name="Durnford D.G."/>
            <person name="Fast N.M."/>
            <person name="Green B.R."/>
            <person name="Grisdale C."/>
            <person name="Hempe F."/>
            <person name="Henrissat B."/>
            <person name="Hoppner M.P."/>
            <person name="Ishida K.-I."/>
            <person name="Kim E."/>
            <person name="Koreny L."/>
            <person name="Kroth P.G."/>
            <person name="Liu Y."/>
            <person name="Malik S.-B."/>
            <person name="Maier U.G."/>
            <person name="McRose D."/>
            <person name="Mock T."/>
            <person name="Neilson J.A."/>
            <person name="Onodera N.T."/>
            <person name="Poole A.M."/>
            <person name="Pritham E.J."/>
            <person name="Richards T.A."/>
            <person name="Rocap G."/>
            <person name="Roy S.W."/>
            <person name="Sarai C."/>
            <person name="Schaack S."/>
            <person name="Shirato S."/>
            <person name="Slamovits C.H."/>
            <person name="Spencer D.F."/>
            <person name="Suzuki S."/>
            <person name="Worden A.Z."/>
            <person name="Zauner S."/>
            <person name="Barry K."/>
            <person name="Bell C."/>
            <person name="Bharti A.K."/>
            <person name="Crow J.A."/>
            <person name="Grimwood J."/>
            <person name="Kramer R."/>
            <person name="Lindquist E."/>
            <person name="Lucas S."/>
            <person name="Salamov A."/>
            <person name="McFadden G.I."/>
            <person name="Lane C.E."/>
            <person name="Keeling P.J."/>
            <person name="Gray M.W."/>
            <person name="Grigoriev I.V."/>
            <person name="Archibald J.M."/>
        </authorList>
    </citation>
    <scope>NUCLEOTIDE SEQUENCE</scope>
    <source>
        <strain evidence="19">CCMP2712</strain>
    </source>
</reference>
<gene>
    <name evidence="17" type="ORF">GUITHDRAFT_157061</name>
</gene>
<dbReference type="SMART" id="SM00898">
    <property type="entry name" value="Fapy_DNA_glyco"/>
    <property type="match status" value="1"/>
</dbReference>
<dbReference type="Gene3D" id="1.10.720.30">
    <property type="entry name" value="SAP domain"/>
    <property type="match status" value="1"/>
</dbReference>
<keyword evidence="19" id="KW-1185">Reference proteome</keyword>
<protein>
    <recommendedName>
        <fullName evidence="2">DNA-(apurinic or apyrimidinic site) lyase</fullName>
        <ecNumber evidence="2">4.2.99.18</ecNumber>
    </recommendedName>
</protein>
<keyword evidence="3" id="KW-0479">Metal-binding</keyword>
<keyword evidence="12" id="KW-0326">Glycosidase</keyword>
<dbReference type="SUPFAM" id="SSF57716">
    <property type="entry name" value="Glucocorticoid receptor-like (DNA-binding domain)"/>
    <property type="match status" value="1"/>
</dbReference>
<dbReference type="Pfam" id="PF06831">
    <property type="entry name" value="H2TH"/>
    <property type="match status" value="1"/>
</dbReference>
<dbReference type="GO" id="GO:0140078">
    <property type="term" value="F:class I DNA-(apurinic or apyrimidinic site) endonuclease activity"/>
    <property type="evidence" value="ECO:0007669"/>
    <property type="project" value="UniProtKB-EC"/>
</dbReference>
<evidence type="ECO:0000256" key="2">
    <source>
        <dbReference type="ARBA" id="ARBA00012720"/>
    </source>
</evidence>
<evidence type="ECO:0000256" key="11">
    <source>
        <dbReference type="ARBA" id="ARBA00023268"/>
    </source>
</evidence>
<organism evidence="17">
    <name type="scientific">Guillardia theta (strain CCMP2712)</name>
    <name type="common">Cryptophyte</name>
    <dbReference type="NCBI Taxonomy" id="905079"/>
    <lineage>
        <taxon>Eukaryota</taxon>
        <taxon>Cryptophyceae</taxon>
        <taxon>Pyrenomonadales</taxon>
        <taxon>Geminigeraceae</taxon>
        <taxon>Guillardia</taxon>
    </lineage>
</organism>
<dbReference type="GO" id="GO:0000703">
    <property type="term" value="F:oxidized pyrimidine nucleobase lesion DNA N-glycosylase activity"/>
    <property type="evidence" value="ECO:0007669"/>
    <property type="project" value="TreeGrafter"/>
</dbReference>
<dbReference type="EMBL" id="JH992972">
    <property type="protein sequence ID" value="EKX52430.1"/>
    <property type="molecule type" value="Genomic_DNA"/>
</dbReference>
<accession>L1JW48</accession>
<evidence type="ECO:0000256" key="5">
    <source>
        <dbReference type="ARBA" id="ARBA00022771"/>
    </source>
</evidence>
<keyword evidence="7" id="KW-0862">Zinc</keyword>
<keyword evidence="9" id="KW-0234">DNA repair</keyword>
<keyword evidence="11" id="KW-0511">Multifunctional enzyme</keyword>
<dbReference type="InterPro" id="IPR012319">
    <property type="entry name" value="FPG_cat"/>
</dbReference>
<dbReference type="InterPro" id="IPR000214">
    <property type="entry name" value="Znf_DNA_glyclase/AP_lyase"/>
</dbReference>
<keyword evidence="5 13" id="KW-0863">Zinc-finger</keyword>
<feature type="domain" description="SAP" evidence="15">
    <location>
        <begin position="302"/>
        <end position="336"/>
    </location>
</feature>
<keyword evidence="6" id="KW-0378">Hydrolase</keyword>
<dbReference type="SUPFAM" id="SSF81624">
    <property type="entry name" value="N-terminal domain of MutM-like DNA repair proteins"/>
    <property type="match status" value="1"/>
</dbReference>
<dbReference type="Gene3D" id="1.10.8.50">
    <property type="match status" value="1"/>
</dbReference>
<dbReference type="PROSITE" id="PS51066">
    <property type="entry name" value="ZF_FPG_2"/>
    <property type="match status" value="1"/>
</dbReference>
<dbReference type="EC" id="4.2.99.18" evidence="2"/>
<evidence type="ECO:0000313" key="18">
    <source>
        <dbReference type="EnsemblProtists" id="EKX52430"/>
    </source>
</evidence>
<evidence type="ECO:0000256" key="7">
    <source>
        <dbReference type="ARBA" id="ARBA00022833"/>
    </source>
</evidence>
<keyword evidence="8" id="KW-0238">DNA-binding</keyword>
<dbReference type="OrthoDB" id="444592at2759"/>